<keyword evidence="1" id="KW-1133">Transmembrane helix</keyword>
<gene>
    <name evidence="2" type="ORF">ERUC_LOCUS12358</name>
</gene>
<accession>A0ABC8JKD4</accession>
<keyword evidence="1" id="KW-0472">Membrane</keyword>
<reference evidence="2 3" key="1">
    <citation type="submission" date="2022-03" db="EMBL/GenBank/DDBJ databases">
        <authorList>
            <person name="Macdonald S."/>
            <person name="Ahmed S."/>
            <person name="Newling K."/>
        </authorList>
    </citation>
    <scope>NUCLEOTIDE SEQUENCE [LARGE SCALE GENOMIC DNA]</scope>
</reference>
<keyword evidence="1" id="KW-0812">Transmembrane</keyword>
<organism evidence="2 3">
    <name type="scientific">Eruca vesicaria subsp. sativa</name>
    <name type="common">Garden rocket</name>
    <name type="synonym">Eruca sativa</name>
    <dbReference type="NCBI Taxonomy" id="29727"/>
    <lineage>
        <taxon>Eukaryota</taxon>
        <taxon>Viridiplantae</taxon>
        <taxon>Streptophyta</taxon>
        <taxon>Embryophyta</taxon>
        <taxon>Tracheophyta</taxon>
        <taxon>Spermatophyta</taxon>
        <taxon>Magnoliopsida</taxon>
        <taxon>eudicotyledons</taxon>
        <taxon>Gunneridae</taxon>
        <taxon>Pentapetalae</taxon>
        <taxon>rosids</taxon>
        <taxon>malvids</taxon>
        <taxon>Brassicales</taxon>
        <taxon>Brassicaceae</taxon>
        <taxon>Brassiceae</taxon>
        <taxon>Eruca</taxon>
    </lineage>
</organism>
<evidence type="ECO:0000313" key="3">
    <source>
        <dbReference type="Proteomes" id="UP001642260"/>
    </source>
</evidence>
<dbReference type="EMBL" id="CAKOAT010117376">
    <property type="protein sequence ID" value="CAH8331446.1"/>
    <property type="molecule type" value="Genomic_DNA"/>
</dbReference>
<feature type="transmembrane region" description="Helical" evidence="1">
    <location>
        <begin position="15"/>
        <end position="35"/>
    </location>
</feature>
<comment type="caution">
    <text evidence="2">The sequence shown here is derived from an EMBL/GenBank/DDBJ whole genome shotgun (WGS) entry which is preliminary data.</text>
</comment>
<evidence type="ECO:0000256" key="1">
    <source>
        <dbReference type="SAM" id="Phobius"/>
    </source>
</evidence>
<proteinExistence type="predicted"/>
<name>A0ABC8JKD4_ERUVS</name>
<keyword evidence="3" id="KW-1185">Reference proteome</keyword>
<evidence type="ECO:0000313" key="2">
    <source>
        <dbReference type="EMBL" id="CAH8331446.1"/>
    </source>
</evidence>
<sequence length="83" mass="9322">MARPIPPYKMQPHTVFHTGLVAANLVSLDGLIVFASHPKKKLRRWAACYGSRDHAPALHLQNDMKLMVMNNGTVYEQCTRACC</sequence>
<protein>
    <submittedName>
        <fullName evidence="2">Uncharacterized protein</fullName>
    </submittedName>
</protein>
<dbReference type="AlphaFoldDB" id="A0ABC8JKD4"/>
<dbReference type="Proteomes" id="UP001642260">
    <property type="component" value="Unassembled WGS sequence"/>
</dbReference>